<evidence type="ECO:0000256" key="2">
    <source>
        <dbReference type="ARBA" id="ARBA00022679"/>
    </source>
</evidence>
<dbReference type="PANTHER" id="PTHR47816:SF4">
    <property type="entry name" value="RIBOSOMAL RNA SMALL SUBUNIT METHYLTRANSFERASE C"/>
    <property type="match status" value="1"/>
</dbReference>
<gene>
    <name evidence="4" type="ORF">HW423_10160</name>
</gene>
<keyword evidence="1 4" id="KW-0489">Methyltransferase</keyword>
<dbReference type="CDD" id="cd02440">
    <property type="entry name" value="AdoMet_MTases"/>
    <property type="match status" value="1"/>
</dbReference>
<dbReference type="GO" id="GO:0032259">
    <property type="term" value="P:methylation"/>
    <property type="evidence" value="ECO:0007669"/>
    <property type="project" value="UniProtKB-KW"/>
</dbReference>
<evidence type="ECO:0000313" key="4">
    <source>
        <dbReference type="EMBL" id="MBA5730147.1"/>
    </source>
</evidence>
<feature type="domain" description="Methyltransferase small" evidence="3">
    <location>
        <begin position="28"/>
        <end position="199"/>
    </location>
</feature>
<dbReference type="InterPro" id="IPR007848">
    <property type="entry name" value="Small_mtfrase_dom"/>
</dbReference>
<dbReference type="SUPFAM" id="SSF53335">
    <property type="entry name" value="S-adenosyl-L-methionine-dependent methyltransferases"/>
    <property type="match status" value="1"/>
</dbReference>
<accession>A0A839A7U7</accession>
<sequence length="205" mass="23146">MNEQYFSNNPQSQHQEKQIDTVVNGFNLKLITDSGVFSKDRVDYGSQRLVETFMEEKQVLEGQKILELGSGYGPIVITLAKAFPQASITAVELNERAYHLAQRNSSLNQVGTIQWLLDDATSVDLNGEVFDYVLTNPPIRAGKQTVHQFITHSYKQLKPGGSLWVVIQKKQGAPSLYKHMEEIFGNAEKVKQDKGYWILTSEKIV</sequence>
<dbReference type="InterPro" id="IPR029063">
    <property type="entry name" value="SAM-dependent_MTases_sf"/>
</dbReference>
<dbReference type="PANTHER" id="PTHR47816">
    <property type="entry name" value="RIBOSOMAL RNA SMALL SUBUNIT METHYLTRANSFERASE C"/>
    <property type="match status" value="1"/>
</dbReference>
<evidence type="ECO:0000313" key="5">
    <source>
        <dbReference type="Proteomes" id="UP000571018"/>
    </source>
</evidence>
<dbReference type="EMBL" id="JACAOA010000040">
    <property type="protein sequence ID" value="MBA5730147.1"/>
    <property type="molecule type" value="Genomic_DNA"/>
</dbReference>
<proteinExistence type="predicted"/>
<keyword evidence="5" id="KW-1185">Reference proteome</keyword>
<evidence type="ECO:0000256" key="1">
    <source>
        <dbReference type="ARBA" id="ARBA00022603"/>
    </source>
</evidence>
<name>A0A839A7U7_9LACT</name>
<reference evidence="4 5" key="1">
    <citation type="submission" date="2020-06" db="EMBL/GenBank/DDBJ databases">
        <title>Reclassification of Facklamia ignava, Facklamia soureckii and Facklami tabacinasalis as Falseniella iganva gen. nov., comb. nov., Hutsoniella ignava gen. nov., comb. nov., and Ruoffia tabacinasalis gen. nov., comb. nov and description of Ruoffia haltotolerans sp. nov., isolated from hypersaline Inland Sea of Qatar.</title>
        <authorList>
            <person name="Fotedar R."/>
            <person name="Sankaranarayanan K."/>
            <person name="Lawson P."/>
            <person name="Caldwell M."/>
            <person name="Zeyara A."/>
            <person name="Al Malki A."/>
            <person name="Ali M."/>
        </authorList>
    </citation>
    <scope>NUCLEOTIDE SEQUENCE [LARGE SCALE GENOMIC DNA]</scope>
    <source>
        <strain evidence="4 5">INB8</strain>
    </source>
</reference>
<dbReference type="Pfam" id="PF05175">
    <property type="entry name" value="MTS"/>
    <property type="match status" value="1"/>
</dbReference>
<comment type="caution">
    <text evidence="4">The sequence shown here is derived from an EMBL/GenBank/DDBJ whole genome shotgun (WGS) entry which is preliminary data.</text>
</comment>
<dbReference type="GO" id="GO:0008757">
    <property type="term" value="F:S-adenosylmethionine-dependent methyltransferase activity"/>
    <property type="evidence" value="ECO:0007669"/>
    <property type="project" value="InterPro"/>
</dbReference>
<dbReference type="AlphaFoldDB" id="A0A839A7U7"/>
<evidence type="ECO:0000259" key="3">
    <source>
        <dbReference type="Pfam" id="PF05175"/>
    </source>
</evidence>
<dbReference type="InterPro" id="IPR046977">
    <property type="entry name" value="RsmC/RlmG"/>
</dbReference>
<organism evidence="4 5">
    <name type="scientific">Ruoffia halotolerans</name>
    <dbReference type="NCBI Taxonomy" id="2748684"/>
    <lineage>
        <taxon>Bacteria</taxon>
        <taxon>Bacillati</taxon>
        <taxon>Bacillota</taxon>
        <taxon>Bacilli</taxon>
        <taxon>Lactobacillales</taxon>
        <taxon>Aerococcaceae</taxon>
        <taxon>Ruoffia</taxon>
    </lineage>
</organism>
<dbReference type="Proteomes" id="UP000571018">
    <property type="component" value="Unassembled WGS sequence"/>
</dbReference>
<dbReference type="RefSeq" id="WP_218931800.1">
    <property type="nucleotide sequence ID" value="NZ_JACAOA010000040.1"/>
</dbReference>
<keyword evidence="2 4" id="KW-0808">Transferase</keyword>
<protein>
    <submittedName>
        <fullName evidence="4">Class I SAM-dependent methyltransferase</fullName>
    </submittedName>
</protein>
<dbReference type="PRINTS" id="PR00507">
    <property type="entry name" value="N12N6MTFRASE"/>
</dbReference>
<dbReference type="Gene3D" id="3.40.50.150">
    <property type="entry name" value="Vaccinia Virus protein VP39"/>
    <property type="match status" value="1"/>
</dbReference>